<gene>
    <name evidence="3" type="ORF">D9611_010113</name>
</gene>
<evidence type="ECO:0000313" key="4">
    <source>
        <dbReference type="Proteomes" id="UP000541558"/>
    </source>
</evidence>
<dbReference type="EMBL" id="JAACJK010000223">
    <property type="protein sequence ID" value="KAF5313600.1"/>
    <property type="molecule type" value="Genomic_DNA"/>
</dbReference>
<evidence type="ECO:0000313" key="3">
    <source>
        <dbReference type="EMBL" id="KAF5313600.1"/>
    </source>
</evidence>
<keyword evidence="4" id="KW-1185">Reference proteome</keyword>
<organism evidence="3 4">
    <name type="scientific">Ephemerocybe angulata</name>
    <dbReference type="NCBI Taxonomy" id="980116"/>
    <lineage>
        <taxon>Eukaryota</taxon>
        <taxon>Fungi</taxon>
        <taxon>Dikarya</taxon>
        <taxon>Basidiomycota</taxon>
        <taxon>Agaricomycotina</taxon>
        <taxon>Agaricomycetes</taxon>
        <taxon>Agaricomycetidae</taxon>
        <taxon>Agaricales</taxon>
        <taxon>Agaricineae</taxon>
        <taxon>Psathyrellaceae</taxon>
        <taxon>Ephemerocybe</taxon>
    </lineage>
</organism>
<comment type="caution">
    <text evidence="3">The sequence shown here is derived from an EMBL/GenBank/DDBJ whole genome shotgun (WGS) entry which is preliminary data.</text>
</comment>
<reference evidence="3 4" key="1">
    <citation type="journal article" date="2020" name="ISME J.">
        <title>Uncovering the hidden diversity of litter-decomposition mechanisms in mushroom-forming fungi.</title>
        <authorList>
            <person name="Floudas D."/>
            <person name="Bentzer J."/>
            <person name="Ahren D."/>
            <person name="Johansson T."/>
            <person name="Persson P."/>
            <person name="Tunlid A."/>
        </authorList>
    </citation>
    <scope>NUCLEOTIDE SEQUENCE [LARGE SCALE GENOMIC DNA]</scope>
    <source>
        <strain evidence="3 4">CBS 175.51</strain>
    </source>
</reference>
<feature type="signal peptide" evidence="2">
    <location>
        <begin position="1"/>
        <end position="23"/>
    </location>
</feature>
<proteinExistence type="predicted"/>
<protein>
    <submittedName>
        <fullName evidence="3">Uncharacterized protein</fullName>
    </submittedName>
</protein>
<dbReference type="Proteomes" id="UP000541558">
    <property type="component" value="Unassembled WGS sequence"/>
</dbReference>
<keyword evidence="2" id="KW-0732">Signal</keyword>
<feature type="region of interest" description="Disordered" evidence="1">
    <location>
        <begin position="28"/>
        <end position="73"/>
    </location>
</feature>
<sequence>MVYISRSTLAAAAVIAFIAPALAMPMPKKTHGANNQAANQKQPANQKQVAANQKQNPPPRAAKPGPSTSRRVVNGLEVANTHVAPLVGTLANAWATVKNGAPPPGEAPGPIPGEAPMRRRDYNTFGRRNIDPVELDFESREYEEEMEAREVEEVLDLFRRAFDLDETD</sequence>
<feature type="compositionally biased region" description="Low complexity" evidence="1">
    <location>
        <begin position="33"/>
        <end position="55"/>
    </location>
</feature>
<feature type="chain" id="PRO_5034408296" evidence="2">
    <location>
        <begin position="24"/>
        <end position="168"/>
    </location>
</feature>
<dbReference type="OrthoDB" id="3110667at2759"/>
<accession>A0A8H5EV11</accession>
<evidence type="ECO:0000256" key="2">
    <source>
        <dbReference type="SAM" id="SignalP"/>
    </source>
</evidence>
<dbReference type="AlphaFoldDB" id="A0A8H5EV11"/>
<evidence type="ECO:0000256" key="1">
    <source>
        <dbReference type="SAM" id="MobiDB-lite"/>
    </source>
</evidence>
<name>A0A8H5EV11_9AGAR</name>